<accession>A0A0A2XPM5</accession>
<dbReference type="AlphaFoldDB" id="A0A0A2XPM5"/>
<reference evidence="1 2" key="1">
    <citation type="submission" date="2014-08" db="EMBL/GenBank/DDBJ databases">
        <title>Chaperone-usher fimbriae in a diverse selection of Gallibacterium genomes.</title>
        <authorList>
            <person name="Kudirkiene E."/>
            <person name="Bager R.J."/>
            <person name="Johnson T.J."/>
            <person name="Bojesen A.M."/>
        </authorList>
    </citation>
    <scope>NUCLEOTIDE SEQUENCE [LARGE SCALE GENOMIC DNA]</scope>
    <source>
        <strain evidence="1 2">20558/3kl.</strain>
    </source>
</reference>
<proteinExistence type="predicted"/>
<gene>
    <name evidence="1" type="ORF">JP32_01360</name>
</gene>
<evidence type="ECO:0000313" key="1">
    <source>
        <dbReference type="EMBL" id="KGQ34133.1"/>
    </source>
</evidence>
<organism evidence="1 2">
    <name type="scientific">Gallibacterium anatis</name>
    <dbReference type="NCBI Taxonomy" id="750"/>
    <lineage>
        <taxon>Bacteria</taxon>
        <taxon>Pseudomonadati</taxon>
        <taxon>Pseudomonadota</taxon>
        <taxon>Gammaproteobacteria</taxon>
        <taxon>Pasteurellales</taxon>
        <taxon>Pasteurellaceae</taxon>
        <taxon>Gallibacterium</taxon>
    </lineage>
</organism>
<dbReference type="RefSeq" id="WP_039083390.1">
    <property type="nucleotide sequence ID" value="NZ_JPXS01000009.1"/>
</dbReference>
<protein>
    <submittedName>
        <fullName evidence="1">Uncharacterized protein</fullName>
    </submittedName>
</protein>
<name>A0A0A2XPM5_9PAST</name>
<dbReference type="EMBL" id="JPXS01000009">
    <property type="protein sequence ID" value="KGQ34133.1"/>
    <property type="molecule type" value="Genomic_DNA"/>
</dbReference>
<comment type="caution">
    <text evidence="1">The sequence shown here is derived from an EMBL/GenBank/DDBJ whole genome shotgun (WGS) entry which is preliminary data.</text>
</comment>
<dbReference type="Proteomes" id="UP000030526">
    <property type="component" value="Unassembled WGS sequence"/>
</dbReference>
<evidence type="ECO:0000313" key="2">
    <source>
        <dbReference type="Proteomes" id="UP000030526"/>
    </source>
</evidence>
<sequence length="87" mass="10031">MNNIVKFLIGLFVALAFIFALIVAYTVAEADVNLKLDKNSDYHDELTSEQIEWKQWADAEWKAEHGNLQTPLTAEHEAEIRHHLNLK</sequence>